<dbReference type="Gene3D" id="1.10.10.1740">
    <property type="entry name" value="Transmembrane protein 14-like"/>
    <property type="match status" value="1"/>
</dbReference>
<keyword evidence="6 9" id="KW-0472">Membrane</keyword>
<evidence type="ECO:0000256" key="6">
    <source>
        <dbReference type="ARBA" id="ARBA00023136"/>
    </source>
</evidence>
<dbReference type="PANTHER" id="PTHR12668">
    <property type="entry name" value="TRANSMEMBRANE PROTEIN 14, 15"/>
    <property type="match status" value="1"/>
</dbReference>
<feature type="transmembrane region" description="Helical" evidence="9">
    <location>
        <begin position="12"/>
        <end position="30"/>
    </location>
</feature>
<dbReference type="InterPro" id="IPR044890">
    <property type="entry name" value="TMEM14_sf"/>
</dbReference>
<evidence type="ECO:0000313" key="10">
    <source>
        <dbReference type="Ensembl" id="ENSMFAP00000054472.1"/>
    </source>
</evidence>
<dbReference type="GO" id="GO:0031966">
    <property type="term" value="C:mitochondrial membrane"/>
    <property type="evidence" value="ECO:0007669"/>
    <property type="project" value="TreeGrafter"/>
</dbReference>
<keyword evidence="11" id="KW-1185">Reference proteome</keyword>
<dbReference type="GO" id="GO:0070453">
    <property type="term" value="P:regulation of heme biosynthetic process"/>
    <property type="evidence" value="ECO:0007669"/>
    <property type="project" value="TreeGrafter"/>
</dbReference>
<evidence type="ECO:0000256" key="3">
    <source>
        <dbReference type="ARBA" id="ARBA00022692"/>
    </source>
</evidence>
<evidence type="ECO:0000256" key="9">
    <source>
        <dbReference type="SAM" id="Phobius"/>
    </source>
</evidence>
<comment type="subcellular location">
    <subcellularLocation>
        <location evidence="1">Membrane</location>
        <topology evidence="1">Multi-pass membrane protein</topology>
    </subcellularLocation>
</comment>
<comment type="similarity">
    <text evidence="2">Belongs to the TMEM14 family.</text>
</comment>
<comment type="function">
    <text evidence="7">Required for normal heme biosynthesis.</text>
</comment>
<organism evidence="10 11">
    <name type="scientific">Macaca fascicularis</name>
    <name type="common">Crab-eating macaque</name>
    <name type="synonym">Cynomolgus monkey</name>
    <dbReference type="NCBI Taxonomy" id="9541"/>
    <lineage>
        <taxon>Eukaryota</taxon>
        <taxon>Metazoa</taxon>
        <taxon>Chordata</taxon>
        <taxon>Craniata</taxon>
        <taxon>Vertebrata</taxon>
        <taxon>Euteleostomi</taxon>
        <taxon>Mammalia</taxon>
        <taxon>Eutheria</taxon>
        <taxon>Euarchontoglires</taxon>
        <taxon>Primates</taxon>
        <taxon>Haplorrhini</taxon>
        <taxon>Catarrhini</taxon>
        <taxon>Cercopithecidae</taxon>
        <taxon>Cercopithecinae</taxon>
        <taxon>Macaca</taxon>
    </lineage>
</organism>
<evidence type="ECO:0000256" key="7">
    <source>
        <dbReference type="ARBA" id="ARBA00037428"/>
    </source>
</evidence>
<dbReference type="Pfam" id="PF03647">
    <property type="entry name" value="Tmemb_14"/>
    <property type="match status" value="1"/>
</dbReference>
<dbReference type="PANTHER" id="PTHR12668:SF4">
    <property type="entry name" value="TRANSMEMBRANE PROTEIN 14C-RELATED"/>
    <property type="match status" value="1"/>
</dbReference>
<keyword evidence="4 9" id="KW-1133">Transmembrane helix</keyword>
<reference evidence="10" key="3">
    <citation type="submission" date="2025-09" db="UniProtKB">
        <authorList>
            <consortium name="Ensembl"/>
        </authorList>
    </citation>
    <scope>IDENTIFICATION</scope>
</reference>
<keyword evidence="5" id="KW-0350">Heme biosynthesis</keyword>
<dbReference type="AlphaFoldDB" id="A0A7N9CT92"/>
<protein>
    <recommendedName>
        <fullName evidence="8">Transmembrane protein 14C</fullName>
    </recommendedName>
</protein>
<name>A0A7N9CT92_MACFA</name>
<accession>A0A7N9CT92</accession>
<feature type="transmembrane region" description="Helical" evidence="9">
    <location>
        <begin position="37"/>
        <end position="56"/>
    </location>
</feature>
<sequence length="120" mass="13063">MPDTGSVVPLHWFGFGYAALVASGGIIGYVKAGSVPSLAAGLLFGSLAGLGAYQLSQDPRNVWVFLANDLMPTSGRKTAAISYIWYLGWHYGNEILQLWKIHACRFNCRCQFADGCQSWS</sequence>
<evidence type="ECO:0000313" key="11">
    <source>
        <dbReference type="Proteomes" id="UP000233100"/>
    </source>
</evidence>
<dbReference type="InterPro" id="IPR005349">
    <property type="entry name" value="TMEM14"/>
</dbReference>
<dbReference type="GO" id="GO:0006783">
    <property type="term" value="P:heme biosynthetic process"/>
    <property type="evidence" value="ECO:0007669"/>
    <property type="project" value="UniProtKB-KW"/>
</dbReference>
<evidence type="ECO:0000256" key="8">
    <source>
        <dbReference type="ARBA" id="ARBA00039421"/>
    </source>
</evidence>
<dbReference type="Proteomes" id="UP000233100">
    <property type="component" value="Chromosome 4"/>
</dbReference>
<keyword evidence="3 9" id="KW-0812">Transmembrane</keyword>
<evidence type="ECO:0000256" key="4">
    <source>
        <dbReference type="ARBA" id="ARBA00022989"/>
    </source>
</evidence>
<proteinExistence type="inferred from homology"/>
<evidence type="ECO:0000256" key="5">
    <source>
        <dbReference type="ARBA" id="ARBA00023133"/>
    </source>
</evidence>
<reference evidence="10 11" key="1">
    <citation type="submission" date="2013-03" db="EMBL/GenBank/DDBJ databases">
        <authorList>
            <person name="Warren W."/>
            <person name="Wilson R.K."/>
        </authorList>
    </citation>
    <scope>NUCLEOTIDE SEQUENCE</scope>
</reference>
<evidence type="ECO:0000256" key="2">
    <source>
        <dbReference type="ARBA" id="ARBA00007590"/>
    </source>
</evidence>
<dbReference type="Ensembl" id="ENSMFAT00000091782.1">
    <property type="protein sequence ID" value="ENSMFAP00000054472.1"/>
    <property type="gene ID" value="ENSMFAG00000043333.2"/>
</dbReference>
<reference evidence="10" key="2">
    <citation type="submission" date="2025-08" db="UniProtKB">
        <authorList>
            <consortium name="Ensembl"/>
        </authorList>
    </citation>
    <scope>IDENTIFICATION</scope>
</reference>
<dbReference type="GeneTree" id="ENSGT00940000154772"/>
<evidence type="ECO:0000256" key="1">
    <source>
        <dbReference type="ARBA" id="ARBA00004141"/>
    </source>
</evidence>
<dbReference type="Bgee" id="ENSMFAG00000043333">
    <property type="expression patterns" value="Expressed in bone marrow and 13 other cell types or tissues"/>
</dbReference>